<dbReference type="SFLD" id="SFLDF00044">
    <property type="entry name" value="enolase-phosphatase"/>
    <property type="match status" value="1"/>
</dbReference>
<dbReference type="HAMAP" id="MF_01681">
    <property type="entry name" value="Salvage_MtnC"/>
    <property type="match status" value="1"/>
</dbReference>
<comment type="subunit">
    <text evidence="4">Monomer.</text>
</comment>
<comment type="similarity">
    <text evidence="4">Belongs to the HAD-like hydrolase superfamily. MasA/MtnC family.</text>
</comment>
<dbReference type="GO" id="GO:0019509">
    <property type="term" value="P:L-methionine salvage from methylthioadenosine"/>
    <property type="evidence" value="ECO:0007669"/>
    <property type="project" value="UniProtKB-UniRule"/>
</dbReference>
<sequence>MPIKAILTDIEGTTSAVSFVFDVLFPYAREHLPAYIRSHAGEPAVAAQLEAVRGESGEGDADIERVIEILLGWIASDRKATSLKALQGMVWFQGYRAGQLKGHIYPDAVAALREWKAQGYALYVYSSGSIQAQQLIFGCSEAGDLTPLFSGYFDTTSGHKREVVSYQRIAEAIGVPAVEVLFLSDVVEELDAAQQAGMRVCGLGRDGGALGEHETVASFAQIDPRRY</sequence>
<keyword evidence="2 4" id="KW-0378">Hydrolase</keyword>
<evidence type="ECO:0000256" key="3">
    <source>
        <dbReference type="ARBA" id="ARBA00023167"/>
    </source>
</evidence>
<evidence type="ECO:0000313" key="5">
    <source>
        <dbReference type="EMBL" id="KIZ35806.1"/>
    </source>
</evidence>
<dbReference type="GO" id="GO:0043874">
    <property type="term" value="F:acireductone synthase activity"/>
    <property type="evidence" value="ECO:0007669"/>
    <property type="project" value="UniProtKB-EC"/>
</dbReference>
<protein>
    <recommendedName>
        <fullName evidence="4">Enolase-phosphatase E1</fullName>
        <ecNumber evidence="4">3.1.3.77</ecNumber>
    </recommendedName>
    <alternativeName>
        <fullName evidence="4">2,3-diketo-5-methylthio-1-phosphopentane phosphatase</fullName>
    </alternativeName>
</protein>
<dbReference type="RefSeq" id="WP_044315148.1">
    <property type="nucleotide sequence ID" value="NZ_JXXD01000106.1"/>
</dbReference>
<dbReference type="Proteomes" id="UP000032439">
    <property type="component" value="Unassembled WGS sequence"/>
</dbReference>
<dbReference type="EMBL" id="JXXD01000106">
    <property type="protein sequence ID" value="KIZ35806.1"/>
    <property type="molecule type" value="Genomic_DNA"/>
</dbReference>
<evidence type="ECO:0000256" key="1">
    <source>
        <dbReference type="ARBA" id="ARBA00022605"/>
    </source>
</evidence>
<keyword evidence="3 4" id="KW-0486">Methionine biosynthesis</keyword>
<dbReference type="Gene3D" id="3.40.50.1000">
    <property type="entry name" value="HAD superfamily/HAD-like"/>
    <property type="match status" value="1"/>
</dbReference>
<dbReference type="InterPro" id="IPR006439">
    <property type="entry name" value="HAD-SF_hydro_IA"/>
</dbReference>
<dbReference type="PATRIC" id="fig|316.110.peg.113"/>
<dbReference type="GO" id="GO:0000287">
    <property type="term" value="F:magnesium ion binding"/>
    <property type="evidence" value="ECO:0007669"/>
    <property type="project" value="UniProtKB-UniRule"/>
</dbReference>
<dbReference type="FunFam" id="3.40.50.1000:FF:000079">
    <property type="entry name" value="Enolase-phosphatase E1"/>
    <property type="match status" value="1"/>
</dbReference>
<gene>
    <name evidence="4" type="primary">mtnC</name>
    <name evidence="5" type="ORF">LO50_12005</name>
</gene>
<proteinExistence type="inferred from homology"/>
<organism evidence="5 6">
    <name type="scientific">Stutzerimonas stutzeri</name>
    <name type="common">Pseudomonas stutzeri</name>
    <dbReference type="NCBI Taxonomy" id="316"/>
    <lineage>
        <taxon>Bacteria</taxon>
        <taxon>Pseudomonadati</taxon>
        <taxon>Pseudomonadota</taxon>
        <taxon>Gammaproteobacteria</taxon>
        <taxon>Pseudomonadales</taxon>
        <taxon>Pseudomonadaceae</taxon>
        <taxon>Stutzerimonas</taxon>
    </lineage>
</organism>
<dbReference type="CDD" id="cd01629">
    <property type="entry name" value="HAD_EP"/>
    <property type="match status" value="1"/>
</dbReference>
<dbReference type="UniPathway" id="UPA00904">
    <property type="reaction ID" value="UER00876"/>
</dbReference>
<dbReference type="SUPFAM" id="SSF56784">
    <property type="entry name" value="HAD-like"/>
    <property type="match status" value="1"/>
</dbReference>
<dbReference type="NCBIfam" id="TIGR01549">
    <property type="entry name" value="HAD-SF-IA-v1"/>
    <property type="match status" value="1"/>
</dbReference>
<keyword evidence="4" id="KW-0460">Magnesium</keyword>
<dbReference type="GO" id="GO:0043716">
    <property type="term" value="F:2-hydroxy-3-keto-5-methylthiopentenyl-1-phosphate phosphatase activity"/>
    <property type="evidence" value="ECO:0007669"/>
    <property type="project" value="UniProtKB-UniRule"/>
</dbReference>
<dbReference type="EC" id="3.1.3.77" evidence="4"/>
<evidence type="ECO:0000256" key="4">
    <source>
        <dbReference type="HAMAP-Rule" id="MF_01681"/>
    </source>
</evidence>
<dbReference type="InterPro" id="IPR023943">
    <property type="entry name" value="Enolase-ppase_E1"/>
</dbReference>
<name>A0A0D7E5L5_STUST</name>
<comment type="caution">
    <text evidence="5">The sequence shown here is derived from an EMBL/GenBank/DDBJ whole genome shotgun (WGS) entry which is preliminary data.</text>
</comment>
<dbReference type="AlphaFoldDB" id="A0A0D7E5L5"/>
<dbReference type="SFLD" id="SFLDS00003">
    <property type="entry name" value="Haloacid_Dehalogenase"/>
    <property type="match status" value="1"/>
</dbReference>
<keyword evidence="1 4" id="KW-0028">Amino-acid biosynthesis</keyword>
<keyword evidence="4" id="KW-0479">Metal-binding</keyword>
<dbReference type="InterPro" id="IPR023214">
    <property type="entry name" value="HAD_sf"/>
</dbReference>
<dbReference type="Pfam" id="PF00702">
    <property type="entry name" value="Hydrolase"/>
    <property type="match status" value="1"/>
</dbReference>
<comment type="function">
    <text evidence="4">Bifunctional enzyme that catalyzes the enolization of 2,3-diketo-5-methylthiopentyl-1-phosphate (DK-MTP-1-P) into the intermediate 2-hydroxy-3-keto-5-methylthiopentenyl-1-phosphate (HK-MTPenyl-1-P), which is then dephosphorylated to form the acireductone 1,2-dihydroxy-3-keto-5-methylthiopentene (DHK-MTPene).</text>
</comment>
<dbReference type="GeneID" id="302372790"/>
<comment type="pathway">
    <text evidence="4">Amino-acid biosynthesis; L-methionine biosynthesis via salvage pathway; L-methionine from S-methyl-5-thio-alpha-D-ribose 1-phosphate: step 3/6.</text>
</comment>
<reference evidence="5 6" key="1">
    <citation type="submission" date="2014-11" db="EMBL/GenBank/DDBJ databases">
        <title>Genomics and ecophysiology of heterotrophic nitrogen fixing bacteria isolated from estuarine surface water.</title>
        <authorList>
            <person name="Bentzon-Tilia M."/>
            <person name="Severin I."/>
            <person name="Hansen L.H."/>
            <person name="Riemann L."/>
        </authorList>
    </citation>
    <scope>NUCLEOTIDE SEQUENCE [LARGE SCALE GENOMIC DNA]</scope>
    <source>
        <strain evidence="5 6">BAL361</strain>
    </source>
</reference>
<comment type="catalytic activity">
    <reaction evidence="4">
        <text>5-methylsulfanyl-2,3-dioxopentyl phosphate + H2O = 1,2-dihydroxy-5-(methylsulfanyl)pent-1-en-3-one + phosphate</text>
        <dbReference type="Rhea" id="RHEA:21700"/>
        <dbReference type="ChEBI" id="CHEBI:15377"/>
        <dbReference type="ChEBI" id="CHEBI:43474"/>
        <dbReference type="ChEBI" id="CHEBI:49252"/>
        <dbReference type="ChEBI" id="CHEBI:58828"/>
        <dbReference type="EC" id="3.1.3.77"/>
    </reaction>
</comment>
<dbReference type="GO" id="GO:0043715">
    <property type="term" value="F:2,3-diketo-5-methylthiopentyl-1-phosphate enolase activity"/>
    <property type="evidence" value="ECO:0007669"/>
    <property type="project" value="UniProtKB-UniRule"/>
</dbReference>
<accession>A0A0D7E5L5</accession>
<comment type="pathway">
    <text evidence="4">Amino-acid biosynthesis; L-methionine biosynthesis via salvage pathway; L-methionine from S-methyl-5-thio-alpha-D-ribose 1-phosphate: step 4/6.</text>
</comment>
<evidence type="ECO:0000313" key="6">
    <source>
        <dbReference type="Proteomes" id="UP000032439"/>
    </source>
</evidence>
<dbReference type="NCBIfam" id="TIGR01691">
    <property type="entry name" value="enolase-ppase"/>
    <property type="match status" value="1"/>
</dbReference>
<evidence type="ECO:0000256" key="2">
    <source>
        <dbReference type="ARBA" id="ARBA00022801"/>
    </source>
</evidence>
<dbReference type="SFLD" id="SFLDG01129">
    <property type="entry name" value="C1.5:_HAD__Beta-PGM__Phosphata"/>
    <property type="match status" value="1"/>
</dbReference>
<dbReference type="InterPro" id="IPR036412">
    <property type="entry name" value="HAD-like_sf"/>
</dbReference>
<dbReference type="SFLD" id="SFLDG01133">
    <property type="entry name" value="C1.5.4:_Enolase-phosphatase_Li"/>
    <property type="match status" value="1"/>
</dbReference>
<dbReference type="Gene3D" id="1.10.720.60">
    <property type="match status" value="1"/>
</dbReference>
<comment type="cofactor">
    <cofactor evidence="4">
        <name>Mg(2+)</name>
        <dbReference type="ChEBI" id="CHEBI:18420"/>
    </cofactor>
    <text evidence="4">Binds 1 Mg(2+) ion per subunit.</text>
</comment>
<dbReference type="PANTHER" id="PTHR20371">
    <property type="entry name" value="ENOLASE-PHOSPHATASE E1"/>
    <property type="match status" value="1"/>
</dbReference>
<dbReference type="PANTHER" id="PTHR20371:SF1">
    <property type="entry name" value="ENOLASE-PHOSPHATASE E1"/>
    <property type="match status" value="1"/>
</dbReference>